<name>A0A7H1N070_9PROT</name>
<evidence type="ECO:0000256" key="1">
    <source>
        <dbReference type="SAM" id="MobiDB-lite"/>
    </source>
</evidence>
<gene>
    <name evidence="2" type="ORF">HQ394_06775</name>
</gene>
<dbReference type="InterPro" id="IPR027417">
    <property type="entry name" value="P-loop_NTPase"/>
</dbReference>
<dbReference type="Pfam" id="PF13189">
    <property type="entry name" value="Cytidylate_kin2"/>
    <property type="match status" value="1"/>
</dbReference>
<evidence type="ECO:0000313" key="2">
    <source>
        <dbReference type="EMBL" id="QNT69106.1"/>
    </source>
</evidence>
<dbReference type="Proteomes" id="UP000516369">
    <property type="component" value="Chromosome"/>
</dbReference>
<protein>
    <submittedName>
        <fullName evidence="2">Cytidylate kinase-like family protein</fullName>
    </submittedName>
</protein>
<organism evidence="2 3">
    <name type="scientific">Defluviicoccus vanus</name>
    <dbReference type="NCBI Taxonomy" id="111831"/>
    <lineage>
        <taxon>Bacteria</taxon>
        <taxon>Pseudomonadati</taxon>
        <taxon>Pseudomonadota</taxon>
        <taxon>Alphaproteobacteria</taxon>
        <taxon>Rhodospirillales</taxon>
        <taxon>Rhodospirillaceae</taxon>
        <taxon>Defluviicoccus</taxon>
    </lineage>
</organism>
<accession>A0A7H1N070</accession>
<sequence>MDTNAHSVIQAIVRALEEPPARARQSRKPVITVSRTIGSGGDDIARSLAQRLGVEIYDAEIINAIAAEANVSPTLMQTLNEKLDSVDAWIYSAVFGKHVSRDEYVHFLSTVVRGLYHTGGVLVGRASHVILAGRDVLRVRIVGSVEACATRISEQDGSSYAEAKRKVQESNKRRGKFIWDLFHSRYNDPTNFDLVINTDYFRRLDDVAEIIMLAISRPRSGPQDGTDARTSQPPPGGVNTGLHRCTGAPDEAVPAMLSCRPF</sequence>
<dbReference type="AlphaFoldDB" id="A0A7H1N070"/>
<evidence type="ECO:0000313" key="3">
    <source>
        <dbReference type="Proteomes" id="UP000516369"/>
    </source>
</evidence>
<reference evidence="2 3" key="1">
    <citation type="submission" date="2020-05" db="EMBL/GenBank/DDBJ databases">
        <title>Complete closed genome sequence of Defluviicoccus vanus.</title>
        <authorList>
            <person name="Bessarab I."/>
            <person name="Arumugam K."/>
            <person name="Maszenan A.M."/>
            <person name="Seviour R.J."/>
            <person name="Williams R.B."/>
        </authorList>
    </citation>
    <scope>NUCLEOTIDE SEQUENCE [LARGE SCALE GENOMIC DNA]</scope>
    <source>
        <strain evidence="2 3">Ben 114</strain>
    </source>
</reference>
<dbReference type="EMBL" id="CP053923">
    <property type="protein sequence ID" value="QNT69106.1"/>
    <property type="molecule type" value="Genomic_DNA"/>
</dbReference>
<dbReference type="Gene3D" id="3.40.50.300">
    <property type="entry name" value="P-loop containing nucleotide triphosphate hydrolases"/>
    <property type="match status" value="1"/>
</dbReference>
<dbReference type="KEGG" id="dvn:HQ394_06775"/>
<proteinExistence type="predicted"/>
<keyword evidence="3" id="KW-1185">Reference proteome</keyword>
<keyword evidence="2" id="KW-0808">Transferase</keyword>
<dbReference type="SUPFAM" id="SSF52540">
    <property type="entry name" value="P-loop containing nucleoside triphosphate hydrolases"/>
    <property type="match status" value="1"/>
</dbReference>
<feature type="region of interest" description="Disordered" evidence="1">
    <location>
        <begin position="218"/>
        <end position="246"/>
    </location>
</feature>
<dbReference type="RefSeq" id="WP_190262620.1">
    <property type="nucleotide sequence ID" value="NZ_CP053923.1"/>
</dbReference>
<keyword evidence="2" id="KW-0418">Kinase</keyword>
<dbReference type="GO" id="GO:0016301">
    <property type="term" value="F:kinase activity"/>
    <property type="evidence" value="ECO:0007669"/>
    <property type="project" value="UniProtKB-KW"/>
</dbReference>